<dbReference type="Proteomes" id="UP000261174">
    <property type="component" value="Unassembled WGS sequence"/>
</dbReference>
<dbReference type="Pfam" id="PF13620">
    <property type="entry name" value="CarboxypepD_reg"/>
    <property type="match status" value="1"/>
</dbReference>
<dbReference type="Gene3D" id="2.60.40.1120">
    <property type="entry name" value="Carboxypeptidase-like, regulatory domain"/>
    <property type="match status" value="1"/>
</dbReference>
<dbReference type="RefSeq" id="WP_116854258.1">
    <property type="nucleotide sequence ID" value="NZ_QTJV01000004.1"/>
</dbReference>
<dbReference type="Pfam" id="PF14905">
    <property type="entry name" value="OMP_b-brl_3"/>
    <property type="match status" value="1"/>
</dbReference>
<feature type="domain" description="Outer membrane protein beta-barrel" evidence="1">
    <location>
        <begin position="429"/>
        <end position="885"/>
    </location>
</feature>
<dbReference type="EMBL" id="QTJV01000004">
    <property type="protein sequence ID" value="RFM34676.1"/>
    <property type="molecule type" value="Genomic_DNA"/>
</dbReference>
<keyword evidence="3" id="KW-1185">Reference proteome</keyword>
<accession>A0A3E1P395</accession>
<keyword evidence="2" id="KW-0675">Receptor</keyword>
<evidence type="ECO:0000313" key="2">
    <source>
        <dbReference type="EMBL" id="RFM34676.1"/>
    </source>
</evidence>
<reference evidence="2 3" key="1">
    <citation type="submission" date="2018-08" db="EMBL/GenBank/DDBJ databases">
        <title>Chitinophaga sp. K20C18050901, a novel bacterium isolated from forest soil.</title>
        <authorList>
            <person name="Wang C."/>
        </authorList>
    </citation>
    <scope>NUCLEOTIDE SEQUENCE [LARGE SCALE GENOMIC DNA]</scope>
    <source>
        <strain evidence="2 3">K20C18050901</strain>
    </source>
</reference>
<proteinExistence type="predicted"/>
<dbReference type="OrthoDB" id="606930at2"/>
<name>A0A3E1P395_9BACT</name>
<dbReference type="InterPro" id="IPR041700">
    <property type="entry name" value="OMP_b-brl_3"/>
</dbReference>
<dbReference type="AlphaFoldDB" id="A0A3E1P395"/>
<dbReference type="SUPFAM" id="SSF49478">
    <property type="entry name" value="Cna protein B-type domain"/>
    <property type="match status" value="1"/>
</dbReference>
<sequence>MMKIPKRIFQLILFLLLFPLLSLAQKQAVHGIVADSATGKPVQDATIYILKDNKAIATSFSDQQGIFNLKELPSGNYQLYISLTGYQAYHAPIQVSQSPLSLGKILIRNKSITLNTIEVKQSIPPITLKKDTLEFNANAVKTRPNAVVEELLKHVPGVSIDPNGKITAQEETVKRILVDGKPFFGNNTSFSTQNLPAEIIDKIQLIDAKSDQAQFTGFDDGNHEKIINITLKKNRRRGTTAATSAGFGTNDRYAISGNVNSFNEQDRLSAVANGNNLNDRNFNPGNTRAGMQPGNGLSNSRSGAVNYNMEDKKRLKLDVSYDVVDNHAQNNSTNFRQTFLPDTTWYYNQQNNTSNHSVSHALHTRLNYKLDESQSLLINPELSFNKSDNIQNNKYESLNKYKDTSISGQALNTSSESAPSINVHGLYRKRFKKKGQTFSADFSIQHNQSIGKNTFQTEDHYLILDSLSTYNRLTKTNNTNNNIQVRLSYTTPLSKDRFFQLFYAWNQQRNNIINNTYDIDSISGKYIHSNDSLSNISKNHAGIQSAGINLRTNKQGYDYTIGLNAQLNNTNNENSNLPSFHKHFLNLFPSASLNIALSKEKNLRLSYEGSTITPTAQQLQPLPNLANSLLIQQGNPDLKPGFRHNLSLGYNAMNRTTFRGIFMGLNTEIIRNKIVNINWYDSTGHQYTIPVNANGALGFNGFITNSLPIKSIHSTLNLSSGVSYNKDITFTNIDKENIKSYTHIISLNQTVNFNYRYKSLLELSTALQVTYNGSRYGALSTSNTNYLNYNLLFNYSIYLPGGFMIGNDLRYIVNRGRAEGYNNNTALLNGYISKGVFKQKQALIKLYAYDLVHQNVSITRNTVDNYIEDVRQTILQPYMMLSFTWFFKNYPAGKEKEG</sequence>
<evidence type="ECO:0000313" key="3">
    <source>
        <dbReference type="Proteomes" id="UP000261174"/>
    </source>
</evidence>
<evidence type="ECO:0000259" key="1">
    <source>
        <dbReference type="Pfam" id="PF14905"/>
    </source>
</evidence>
<organism evidence="2 3">
    <name type="scientific">Chitinophaga silvisoli</name>
    <dbReference type="NCBI Taxonomy" id="2291814"/>
    <lineage>
        <taxon>Bacteria</taxon>
        <taxon>Pseudomonadati</taxon>
        <taxon>Bacteroidota</taxon>
        <taxon>Chitinophagia</taxon>
        <taxon>Chitinophagales</taxon>
        <taxon>Chitinophagaceae</taxon>
        <taxon>Chitinophaga</taxon>
    </lineage>
</organism>
<gene>
    <name evidence="2" type="ORF">DXN04_15540</name>
</gene>
<comment type="caution">
    <text evidence="2">The sequence shown here is derived from an EMBL/GenBank/DDBJ whole genome shotgun (WGS) entry which is preliminary data.</text>
</comment>
<dbReference type="SUPFAM" id="SSF56935">
    <property type="entry name" value="Porins"/>
    <property type="match status" value="1"/>
</dbReference>
<protein>
    <submittedName>
        <fullName evidence="2">TonB-dependent receptor</fullName>
    </submittedName>
</protein>